<dbReference type="PROSITE" id="PS50181">
    <property type="entry name" value="FBOX"/>
    <property type="match status" value="1"/>
</dbReference>
<dbReference type="InterPro" id="IPR043129">
    <property type="entry name" value="ATPase_NBD"/>
</dbReference>
<dbReference type="SUPFAM" id="SSF53067">
    <property type="entry name" value="Actin-like ATPase domain"/>
    <property type="match status" value="1"/>
</dbReference>
<dbReference type="Proteomes" id="UP000596660">
    <property type="component" value="Unplaced"/>
</dbReference>
<dbReference type="SUPFAM" id="SSF81383">
    <property type="entry name" value="F-box domain"/>
    <property type="match status" value="1"/>
</dbReference>
<dbReference type="InterPro" id="IPR001810">
    <property type="entry name" value="F-box_dom"/>
</dbReference>
<accession>A0A803LQE6</accession>
<reference evidence="3" key="1">
    <citation type="journal article" date="2017" name="Nature">
        <title>The genome of Chenopodium quinoa.</title>
        <authorList>
            <person name="Jarvis D.E."/>
            <person name="Ho Y.S."/>
            <person name="Lightfoot D.J."/>
            <person name="Schmoeckel S.M."/>
            <person name="Li B."/>
            <person name="Borm T.J.A."/>
            <person name="Ohyanagi H."/>
            <person name="Mineta K."/>
            <person name="Michell C.T."/>
            <person name="Saber N."/>
            <person name="Kharbatia N.M."/>
            <person name="Rupper R.R."/>
            <person name="Sharp A.R."/>
            <person name="Dally N."/>
            <person name="Boughton B.A."/>
            <person name="Woo Y.H."/>
            <person name="Gao G."/>
            <person name="Schijlen E.G.W.M."/>
            <person name="Guo X."/>
            <person name="Momin A.A."/>
            <person name="Negrao S."/>
            <person name="Al-Babili S."/>
            <person name="Gehring C."/>
            <person name="Roessner U."/>
            <person name="Jung C."/>
            <person name="Murphy K."/>
            <person name="Arold S.T."/>
            <person name="Gojobori T."/>
            <person name="van der Linden C.G."/>
            <person name="van Loo E.N."/>
            <person name="Jellen E.N."/>
            <person name="Maughan P.J."/>
            <person name="Tester M."/>
        </authorList>
    </citation>
    <scope>NUCLEOTIDE SEQUENCE [LARGE SCALE GENOMIC DNA]</scope>
    <source>
        <strain evidence="3">cv. PI 614886</strain>
    </source>
</reference>
<dbReference type="Gene3D" id="3.30.420.40">
    <property type="match status" value="2"/>
</dbReference>
<dbReference type="Gene3D" id="3.90.640.10">
    <property type="entry name" value="Actin, Chain A, domain 4"/>
    <property type="match status" value="1"/>
</dbReference>
<name>A0A803LQE6_CHEQI</name>
<comment type="similarity">
    <text evidence="1">Belongs to the actin family.</text>
</comment>
<dbReference type="PANTHER" id="PTHR11937">
    <property type="entry name" value="ACTIN"/>
    <property type="match status" value="1"/>
</dbReference>
<dbReference type="Gramene" id="AUR62017175-RA">
    <property type="protein sequence ID" value="AUR62017175-RA:cds"/>
    <property type="gene ID" value="AUR62017175"/>
</dbReference>
<dbReference type="AlphaFoldDB" id="A0A803LQE6"/>
<evidence type="ECO:0000313" key="3">
    <source>
        <dbReference type="EnsemblPlants" id="AUR62017175-RA:cds"/>
    </source>
</evidence>
<sequence>MLLRKVWESIVPGNSSSNRNSATRVTTGIGSLDVLPEDVLGIILRKLGPEDAGKLCVVCRSWRRIVISDNRLWINFFQTNPNNLWDLDSIFFSETHLPRQLSVSVPVSLMHLYGQRAKVPGAVIVDDTESAKASRRQLKGAIYSALFDMNVPSVCAINQATLALYAARRTSGIVVNIGFHQTSVVPSIICCLLMLHHACAIAHFLHGKIMRKVGVEVVGMGALKLTGFLREQMQQQNIYFKSLYTVRELKENLCYVALDYEAELSKDTLRSYKVPREGVFALSKERFQTGEILFQPRLAGVRAMGLHQAVALCMEHCHAAELMGDDNWFKTVVLCGGTACLPGLAERLKKELHELLPLYLTNGINVIPPPHGVDSAWHGARLISNLSTFPGAWCMTKRQLKYKYRRNRLGS</sequence>
<reference evidence="3" key="2">
    <citation type="submission" date="2021-03" db="UniProtKB">
        <authorList>
            <consortium name="EnsemblPlants"/>
        </authorList>
    </citation>
    <scope>IDENTIFICATION</scope>
</reference>
<feature type="domain" description="F-box" evidence="2">
    <location>
        <begin position="29"/>
        <end position="76"/>
    </location>
</feature>
<organism evidence="3 4">
    <name type="scientific">Chenopodium quinoa</name>
    <name type="common">Quinoa</name>
    <dbReference type="NCBI Taxonomy" id="63459"/>
    <lineage>
        <taxon>Eukaryota</taxon>
        <taxon>Viridiplantae</taxon>
        <taxon>Streptophyta</taxon>
        <taxon>Embryophyta</taxon>
        <taxon>Tracheophyta</taxon>
        <taxon>Spermatophyta</taxon>
        <taxon>Magnoliopsida</taxon>
        <taxon>eudicotyledons</taxon>
        <taxon>Gunneridae</taxon>
        <taxon>Pentapetalae</taxon>
        <taxon>Caryophyllales</taxon>
        <taxon>Chenopodiaceae</taxon>
        <taxon>Chenopodioideae</taxon>
        <taxon>Atripliceae</taxon>
        <taxon>Chenopodium</taxon>
    </lineage>
</organism>
<dbReference type="Pfam" id="PF00022">
    <property type="entry name" value="Actin"/>
    <property type="match status" value="1"/>
</dbReference>
<evidence type="ECO:0000259" key="2">
    <source>
        <dbReference type="PROSITE" id="PS50181"/>
    </source>
</evidence>
<protein>
    <recommendedName>
        <fullName evidence="2">F-box domain-containing protein</fullName>
    </recommendedName>
</protein>
<keyword evidence="4" id="KW-1185">Reference proteome</keyword>
<dbReference type="OMA" id="PICHYYD"/>
<evidence type="ECO:0000256" key="1">
    <source>
        <dbReference type="RuleBase" id="RU000487"/>
    </source>
</evidence>
<dbReference type="SMART" id="SM00256">
    <property type="entry name" value="FBOX"/>
    <property type="match status" value="1"/>
</dbReference>
<proteinExistence type="inferred from homology"/>
<dbReference type="EnsemblPlants" id="AUR62017175-RA">
    <property type="protein sequence ID" value="AUR62017175-RA:cds"/>
    <property type="gene ID" value="AUR62017175"/>
</dbReference>
<dbReference type="Pfam" id="PF12937">
    <property type="entry name" value="F-box-like"/>
    <property type="match status" value="1"/>
</dbReference>
<dbReference type="Gene3D" id="1.20.1280.50">
    <property type="match status" value="1"/>
</dbReference>
<dbReference type="SMART" id="SM00268">
    <property type="entry name" value="ACTIN"/>
    <property type="match status" value="1"/>
</dbReference>
<dbReference type="InterPro" id="IPR036047">
    <property type="entry name" value="F-box-like_dom_sf"/>
</dbReference>
<dbReference type="InterPro" id="IPR004000">
    <property type="entry name" value="Actin"/>
</dbReference>
<evidence type="ECO:0000313" key="4">
    <source>
        <dbReference type="Proteomes" id="UP000596660"/>
    </source>
</evidence>